<feature type="transmembrane region" description="Helical" evidence="8">
    <location>
        <begin position="54"/>
        <end position="76"/>
    </location>
</feature>
<dbReference type="SUPFAM" id="SSF52540">
    <property type="entry name" value="P-loop containing nucleoside triphosphate hydrolases"/>
    <property type="match status" value="1"/>
</dbReference>
<dbReference type="InterPro" id="IPR036640">
    <property type="entry name" value="ABC1_TM_sf"/>
</dbReference>
<dbReference type="NCBIfam" id="TIGR02868">
    <property type="entry name" value="CydC"/>
    <property type="match status" value="1"/>
</dbReference>
<keyword evidence="6 8" id="KW-1133">Transmembrane helix</keyword>
<dbReference type="GO" id="GO:0034775">
    <property type="term" value="P:glutathione transmembrane transport"/>
    <property type="evidence" value="ECO:0007669"/>
    <property type="project" value="InterPro"/>
</dbReference>
<dbReference type="GO" id="GO:0140359">
    <property type="term" value="F:ABC-type transporter activity"/>
    <property type="evidence" value="ECO:0007669"/>
    <property type="project" value="InterPro"/>
</dbReference>
<feature type="transmembrane region" description="Helical" evidence="8">
    <location>
        <begin position="172"/>
        <end position="190"/>
    </location>
</feature>
<evidence type="ECO:0000256" key="7">
    <source>
        <dbReference type="ARBA" id="ARBA00023136"/>
    </source>
</evidence>
<dbReference type="GO" id="GO:0005886">
    <property type="term" value="C:plasma membrane"/>
    <property type="evidence" value="ECO:0007669"/>
    <property type="project" value="UniProtKB-SubCell"/>
</dbReference>
<dbReference type="InterPro" id="IPR003593">
    <property type="entry name" value="AAA+_ATPase"/>
</dbReference>
<feature type="transmembrane region" description="Helical" evidence="8">
    <location>
        <begin position="23"/>
        <end position="48"/>
    </location>
</feature>
<dbReference type="PROSITE" id="PS50929">
    <property type="entry name" value="ABC_TM1F"/>
    <property type="match status" value="1"/>
</dbReference>
<dbReference type="Gene3D" id="1.20.1560.10">
    <property type="entry name" value="ABC transporter type 1, transmembrane domain"/>
    <property type="match status" value="1"/>
</dbReference>
<dbReference type="Pfam" id="PF00005">
    <property type="entry name" value="ABC_tran"/>
    <property type="match status" value="1"/>
</dbReference>
<dbReference type="PROSITE" id="PS50893">
    <property type="entry name" value="ABC_TRANSPORTER_2"/>
    <property type="match status" value="1"/>
</dbReference>
<evidence type="ECO:0000256" key="2">
    <source>
        <dbReference type="ARBA" id="ARBA00022475"/>
    </source>
</evidence>
<dbReference type="InterPro" id="IPR039421">
    <property type="entry name" value="Type_1_exporter"/>
</dbReference>
<keyword evidence="3 8" id="KW-0812">Transmembrane</keyword>
<dbReference type="GO" id="GO:0005524">
    <property type="term" value="F:ATP binding"/>
    <property type="evidence" value="ECO:0007669"/>
    <property type="project" value="UniProtKB-KW"/>
</dbReference>
<evidence type="ECO:0000256" key="5">
    <source>
        <dbReference type="ARBA" id="ARBA00022840"/>
    </source>
</evidence>
<dbReference type="Proteomes" id="UP001199260">
    <property type="component" value="Unassembled WGS sequence"/>
</dbReference>
<evidence type="ECO:0000313" key="12">
    <source>
        <dbReference type="Proteomes" id="UP001199260"/>
    </source>
</evidence>
<dbReference type="SMART" id="SM00382">
    <property type="entry name" value="AAA"/>
    <property type="match status" value="1"/>
</dbReference>
<gene>
    <name evidence="11" type="primary">cydC</name>
    <name evidence="11" type="ORF">LPW39_14905</name>
</gene>
<evidence type="ECO:0000259" key="10">
    <source>
        <dbReference type="PROSITE" id="PS50929"/>
    </source>
</evidence>
<dbReference type="GO" id="GO:0045454">
    <property type="term" value="P:cell redox homeostasis"/>
    <property type="evidence" value="ECO:0007669"/>
    <property type="project" value="InterPro"/>
</dbReference>
<sequence length="573" mass="60535">MMAWNALRPIVQLFAQSPYRRRLLLGSLLAAITVCAGMALLGLSGWFLTAAYVAGLSTATAVVFDVFAPGAGVRFFSMLRTGARYSERVVTHDATLRVLAALRVQLFSRLAAADTALALRQRPARLLHRLTADIDALDAVYLRLLTPAVSLLVSACVTALALTIFLNWQSGLLVGAMVLAGGLACVAWCMRYGFMTALRRSFAGEQLRAQVIDAVGAQTELVMAGTLPRQMARIAAAERQQFAADIRLNRLESGVAVAMAMLGHLATAAALLCAAWLAQKGEIGAPVAALATLLLLAALEPLVHIRRGAMEAGRTLLAARRIAPLLDDAVDTHSGEAQAPATGLAVDMQAVRLQHPGSASALLQQIDLQVADGEWLVLAGPSGAGKSSLMALIAGDLAPSAGQVLRAPCASLPQRTELFQASVAANLRLGRPDASDAQLWDALQTAGLADVIRALPQQLNTPLGSQGAGLSGGESRRLTLARLLLHPAPLRLLDEPTEGLDRQTAAQVMNTLAQWHAQRAASGRSAIVMASHLQREARHADRIVWIAPLQGGLAQARKGTAEFEALLQRLRPG</sequence>
<dbReference type="Pfam" id="PF00664">
    <property type="entry name" value="ABC_membrane"/>
    <property type="match status" value="1"/>
</dbReference>
<evidence type="ECO:0000256" key="8">
    <source>
        <dbReference type="SAM" id="Phobius"/>
    </source>
</evidence>
<evidence type="ECO:0000256" key="4">
    <source>
        <dbReference type="ARBA" id="ARBA00022741"/>
    </source>
</evidence>
<feature type="transmembrane region" description="Helical" evidence="8">
    <location>
        <begin position="283"/>
        <end position="303"/>
    </location>
</feature>
<dbReference type="PANTHER" id="PTHR24221:SF590">
    <property type="entry name" value="COMPONENT LINKED WITH THE ASSEMBLY OF CYTOCHROME' TRANSPORT TRANSMEMBRANE ATP-BINDING PROTEIN ABC TRANSPORTER CYDD-RELATED"/>
    <property type="match status" value="1"/>
</dbReference>
<evidence type="ECO:0000256" key="1">
    <source>
        <dbReference type="ARBA" id="ARBA00004651"/>
    </source>
</evidence>
<dbReference type="GO" id="GO:0016887">
    <property type="term" value="F:ATP hydrolysis activity"/>
    <property type="evidence" value="ECO:0007669"/>
    <property type="project" value="InterPro"/>
</dbReference>
<dbReference type="PROSITE" id="PS00211">
    <property type="entry name" value="ABC_TRANSPORTER_1"/>
    <property type="match status" value="1"/>
</dbReference>
<feature type="domain" description="ABC transporter" evidence="9">
    <location>
        <begin position="346"/>
        <end position="573"/>
    </location>
</feature>
<dbReference type="InterPro" id="IPR017871">
    <property type="entry name" value="ABC_transporter-like_CS"/>
</dbReference>
<comment type="caution">
    <text evidence="11">The sequence shown here is derived from an EMBL/GenBank/DDBJ whole genome shotgun (WGS) entry which is preliminary data.</text>
</comment>
<keyword evidence="2" id="KW-1003">Cell membrane</keyword>
<dbReference type="InterPro" id="IPR003439">
    <property type="entry name" value="ABC_transporter-like_ATP-bd"/>
</dbReference>
<dbReference type="InterPro" id="IPR027417">
    <property type="entry name" value="P-loop_NTPase"/>
</dbReference>
<dbReference type="InterPro" id="IPR014223">
    <property type="entry name" value="ABC_CydC/D"/>
</dbReference>
<keyword evidence="5" id="KW-0067">ATP-binding</keyword>
<comment type="subcellular location">
    <subcellularLocation>
        <location evidence="1">Cell membrane</location>
        <topology evidence="1">Multi-pass membrane protein</topology>
    </subcellularLocation>
</comment>
<evidence type="ECO:0000256" key="3">
    <source>
        <dbReference type="ARBA" id="ARBA00022692"/>
    </source>
</evidence>
<feature type="transmembrane region" description="Helical" evidence="8">
    <location>
        <begin position="255"/>
        <end position="277"/>
    </location>
</feature>
<dbReference type="PANTHER" id="PTHR24221">
    <property type="entry name" value="ATP-BINDING CASSETTE SUB-FAMILY B"/>
    <property type="match status" value="1"/>
</dbReference>
<dbReference type="RefSeq" id="WP_230776586.1">
    <property type="nucleotide sequence ID" value="NZ_JAJNCT010000020.1"/>
</dbReference>
<dbReference type="SUPFAM" id="SSF90123">
    <property type="entry name" value="ABC transporter transmembrane region"/>
    <property type="match status" value="1"/>
</dbReference>
<feature type="transmembrane region" description="Helical" evidence="8">
    <location>
        <begin position="144"/>
        <end position="166"/>
    </location>
</feature>
<name>A0AAW4XZ54_9BURK</name>
<dbReference type="AlphaFoldDB" id="A0AAW4XZ54"/>
<dbReference type="InterPro" id="IPR011527">
    <property type="entry name" value="ABC1_TM_dom"/>
</dbReference>
<dbReference type="Gene3D" id="3.40.50.300">
    <property type="entry name" value="P-loop containing nucleotide triphosphate hydrolases"/>
    <property type="match status" value="1"/>
</dbReference>
<protein>
    <submittedName>
        <fullName evidence="11">Thiol reductant ABC exporter subunit CydC</fullName>
    </submittedName>
</protein>
<reference evidence="11 12" key="1">
    <citation type="submission" date="2021-11" db="EMBL/GenBank/DDBJ databases">
        <title>Genome sequence.</title>
        <authorList>
            <person name="Sun Q."/>
        </authorList>
    </citation>
    <scope>NUCLEOTIDE SEQUENCE [LARGE SCALE GENOMIC DNA]</scope>
    <source>
        <strain evidence="11 12">KCTC 12005</strain>
    </source>
</reference>
<keyword evidence="7 8" id="KW-0472">Membrane</keyword>
<proteinExistence type="predicted"/>
<accession>A0AAW4XZ54</accession>
<feature type="domain" description="ABC transmembrane type-1" evidence="10">
    <location>
        <begin position="24"/>
        <end position="314"/>
    </location>
</feature>
<evidence type="ECO:0000259" key="9">
    <source>
        <dbReference type="PROSITE" id="PS50893"/>
    </source>
</evidence>
<dbReference type="EMBL" id="JAJNCT010000020">
    <property type="protein sequence ID" value="MCD2166411.1"/>
    <property type="molecule type" value="Genomic_DNA"/>
</dbReference>
<organism evidence="11 12">
    <name type="scientific">Comamonas koreensis</name>
    <dbReference type="NCBI Taxonomy" id="160825"/>
    <lineage>
        <taxon>Bacteria</taxon>
        <taxon>Pseudomonadati</taxon>
        <taxon>Pseudomonadota</taxon>
        <taxon>Betaproteobacteria</taxon>
        <taxon>Burkholderiales</taxon>
        <taxon>Comamonadaceae</taxon>
        <taxon>Comamonas</taxon>
    </lineage>
</organism>
<evidence type="ECO:0000313" key="11">
    <source>
        <dbReference type="EMBL" id="MCD2166411.1"/>
    </source>
</evidence>
<evidence type="ECO:0000256" key="6">
    <source>
        <dbReference type="ARBA" id="ARBA00022989"/>
    </source>
</evidence>
<keyword evidence="12" id="KW-1185">Reference proteome</keyword>
<keyword evidence="4" id="KW-0547">Nucleotide-binding</keyword>